<reference evidence="13" key="1">
    <citation type="submission" date="2022-11" db="EMBL/GenBank/DDBJ databases">
        <title>Centuries of genome instability and evolution in soft-shell clam transmissible cancer (bioRxiv).</title>
        <authorList>
            <person name="Hart S.F.M."/>
            <person name="Yonemitsu M.A."/>
            <person name="Giersch R.M."/>
            <person name="Beal B.F."/>
            <person name="Arriagada G."/>
            <person name="Davis B.W."/>
            <person name="Ostrander E.A."/>
            <person name="Goff S.P."/>
            <person name="Metzger M.J."/>
        </authorList>
    </citation>
    <scope>NUCLEOTIDE SEQUENCE</scope>
    <source>
        <strain evidence="13">MELC-2E11</strain>
        <tissue evidence="13">Siphon/mantle</tissue>
    </source>
</reference>
<keyword evidence="8 11" id="KW-1133">Transmembrane helix</keyword>
<keyword evidence="14" id="KW-1185">Reference proteome</keyword>
<dbReference type="PANTHER" id="PTHR10106:SF0">
    <property type="entry name" value="LD36721P"/>
    <property type="match status" value="1"/>
</dbReference>
<accession>A0ABY7DF44</accession>
<gene>
    <name evidence="13" type="ORF">MAR_007179</name>
</gene>
<evidence type="ECO:0000256" key="10">
    <source>
        <dbReference type="ARBA" id="ARBA00023136"/>
    </source>
</evidence>
<dbReference type="EMBL" id="CP111012">
    <property type="protein sequence ID" value="WAQ94708.1"/>
    <property type="molecule type" value="Genomic_DNA"/>
</dbReference>
<dbReference type="InterPro" id="IPR043205">
    <property type="entry name" value="CYB561/CYBRD1-like"/>
</dbReference>
<dbReference type="PANTHER" id="PTHR10106">
    <property type="entry name" value="CYTOCHROME B561-RELATED"/>
    <property type="match status" value="1"/>
</dbReference>
<feature type="transmembrane region" description="Helical" evidence="11">
    <location>
        <begin position="57"/>
        <end position="79"/>
    </location>
</feature>
<evidence type="ECO:0000256" key="5">
    <source>
        <dbReference type="ARBA" id="ARBA00022692"/>
    </source>
</evidence>
<dbReference type="Proteomes" id="UP001164746">
    <property type="component" value="Chromosome 1"/>
</dbReference>
<keyword evidence="10 11" id="KW-0472">Membrane</keyword>
<feature type="transmembrane region" description="Helical" evidence="11">
    <location>
        <begin position="86"/>
        <end position="107"/>
    </location>
</feature>
<feature type="transmembrane region" description="Helical" evidence="11">
    <location>
        <begin position="166"/>
        <end position="185"/>
    </location>
</feature>
<keyword evidence="9" id="KW-0408">Iron</keyword>
<keyword evidence="7" id="KW-0249">Electron transport</keyword>
<dbReference type="Gene3D" id="1.20.120.1770">
    <property type="match status" value="1"/>
</dbReference>
<keyword evidence="4" id="KW-0349">Heme</keyword>
<name>A0ABY7DF44_MYAAR</name>
<evidence type="ECO:0000256" key="9">
    <source>
        <dbReference type="ARBA" id="ARBA00023004"/>
    </source>
</evidence>
<evidence type="ECO:0000313" key="13">
    <source>
        <dbReference type="EMBL" id="WAQ94708.1"/>
    </source>
</evidence>
<evidence type="ECO:0000256" key="1">
    <source>
        <dbReference type="ARBA" id="ARBA00001970"/>
    </source>
</evidence>
<feature type="transmembrane region" description="Helical" evidence="11">
    <location>
        <begin position="205"/>
        <end position="229"/>
    </location>
</feature>
<proteinExistence type="predicted"/>
<dbReference type="Pfam" id="PF03188">
    <property type="entry name" value="Cytochrom_B561"/>
    <property type="match status" value="1"/>
</dbReference>
<dbReference type="PROSITE" id="PS50939">
    <property type="entry name" value="CYTOCHROME_B561"/>
    <property type="match status" value="1"/>
</dbReference>
<evidence type="ECO:0000256" key="11">
    <source>
        <dbReference type="SAM" id="Phobius"/>
    </source>
</evidence>
<evidence type="ECO:0000313" key="14">
    <source>
        <dbReference type="Proteomes" id="UP001164746"/>
    </source>
</evidence>
<evidence type="ECO:0000256" key="8">
    <source>
        <dbReference type="ARBA" id="ARBA00022989"/>
    </source>
</evidence>
<evidence type="ECO:0000256" key="6">
    <source>
        <dbReference type="ARBA" id="ARBA00022723"/>
    </source>
</evidence>
<comment type="subcellular location">
    <subcellularLocation>
        <location evidence="2">Membrane</location>
        <topology evidence="2">Multi-pass membrane protein</topology>
    </subcellularLocation>
</comment>
<evidence type="ECO:0000256" key="4">
    <source>
        <dbReference type="ARBA" id="ARBA00022617"/>
    </source>
</evidence>
<comment type="cofactor">
    <cofactor evidence="1">
        <name>heme b</name>
        <dbReference type="ChEBI" id="CHEBI:60344"/>
    </cofactor>
</comment>
<evidence type="ECO:0000256" key="7">
    <source>
        <dbReference type="ARBA" id="ARBA00022982"/>
    </source>
</evidence>
<evidence type="ECO:0000259" key="12">
    <source>
        <dbReference type="PROSITE" id="PS50939"/>
    </source>
</evidence>
<evidence type="ECO:0000256" key="3">
    <source>
        <dbReference type="ARBA" id="ARBA00022448"/>
    </source>
</evidence>
<protein>
    <submittedName>
        <fullName evidence="13">CY561-like protein</fullName>
    </submittedName>
</protein>
<dbReference type="SMART" id="SM00665">
    <property type="entry name" value="B561"/>
    <property type="match status" value="1"/>
</dbReference>
<feature type="transmembrane region" description="Helical" evidence="11">
    <location>
        <begin position="12"/>
        <end position="37"/>
    </location>
</feature>
<evidence type="ECO:0000256" key="2">
    <source>
        <dbReference type="ARBA" id="ARBA00004141"/>
    </source>
</evidence>
<organism evidence="13 14">
    <name type="scientific">Mya arenaria</name>
    <name type="common">Soft-shell clam</name>
    <dbReference type="NCBI Taxonomy" id="6604"/>
    <lineage>
        <taxon>Eukaryota</taxon>
        <taxon>Metazoa</taxon>
        <taxon>Spiralia</taxon>
        <taxon>Lophotrochozoa</taxon>
        <taxon>Mollusca</taxon>
        <taxon>Bivalvia</taxon>
        <taxon>Autobranchia</taxon>
        <taxon>Heteroconchia</taxon>
        <taxon>Euheterodonta</taxon>
        <taxon>Imparidentia</taxon>
        <taxon>Neoheterodontei</taxon>
        <taxon>Myida</taxon>
        <taxon>Myoidea</taxon>
        <taxon>Myidae</taxon>
        <taxon>Mya</taxon>
    </lineage>
</organism>
<keyword evidence="3" id="KW-0813">Transport</keyword>
<keyword evidence="5 11" id="KW-0812">Transmembrane</keyword>
<keyword evidence="6" id="KW-0479">Metal-binding</keyword>
<sequence>MDPYQKEDVPSSLCCFTVLVLLVQGLGLTAVILVAVWMGHYLGGFAWSEDPARQFNYHPVFMVIGMIFLYADAILAYRVFRNINKLYVKIVHAGLHVGALIFSAVGLKAVFDFHNLSNIPNLYSLHSWIGLTTVVLFGLQWVCGIVSFLFPKLSYGARTRYMPQHVFWGLAIFGLAVGAALTGIMEKAWFMNFGKGSTFKYSELPAAGAVINCLGAAIIIMAILVFYLVTRPEYKRPKGPEEEEHIQLSTN</sequence>
<dbReference type="InterPro" id="IPR006593">
    <property type="entry name" value="Cyt_b561/ferric_Rdtase_TM"/>
</dbReference>
<feature type="domain" description="Cytochrome b561" evidence="12">
    <location>
        <begin position="22"/>
        <end position="230"/>
    </location>
</feature>
<feature type="transmembrane region" description="Helical" evidence="11">
    <location>
        <begin position="127"/>
        <end position="150"/>
    </location>
</feature>